<feature type="compositionally biased region" description="Basic residues" evidence="1">
    <location>
        <begin position="64"/>
        <end position="78"/>
    </location>
</feature>
<dbReference type="AlphaFoldDB" id="A0AAN8PNR5"/>
<reference evidence="2 3" key="1">
    <citation type="submission" date="2023-10" db="EMBL/GenBank/DDBJ databases">
        <title>Genomes of two closely related lineages of the louse Polyplax serrata with different host specificities.</title>
        <authorList>
            <person name="Martinu J."/>
            <person name="Tarabai H."/>
            <person name="Stefka J."/>
            <person name="Hypsa V."/>
        </authorList>
    </citation>
    <scope>NUCLEOTIDE SEQUENCE [LARGE SCALE GENOMIC DNA]</scope>
    <source>
        <strain evidence="2">HR10_N</strain>
    </source>
</reference>
<evidence type="ECO:0000313" key="2">
    <source>
        <dbReference type="EMBL" id="KAK6639927.1"/>
    </source>
</evidence>
<gene>
    <name evidence="2" type="ORF">RUM43_008204</name>
</gene>
<dbReference type="EMBL" id="JAWJWE010000003">
    <property type="protein sequence ID" value="KAK6639927.1"/>
    <property type="molecule type" value="Genomic_DNA"/>
</dbReference>
<evidence type="ECO:0000313" key="3">
    <source>
        <dbReference type="Proteomes" id="UP001372834"/>
    </source>
</evidence>
<organism evidence="2 3">
    <name type="scientific">Polyplax serrata</name>
    <name type="common">Common mouse louse</name>
    <dbReference type="NCBI Taxonomy" id="468196"/>
    <lineage>
        <taxon>Eukaryota</taxon>
        <taxon>Metazoa</taxon>
        <taxon>Ecdysozoa</taxon>
        <taxon>Arthropoda</taxon>
        <taxon>Hexapoda</taxon>
        <taxon>Insecta</taxon>
        <taxon>Pterygota</taxon>
        <taxon>Neoptera</taxon>
        <taxon>Paraneoptera</taxon>
        <taxon>Psocodea</taxon>
        <taxon>Troctomorpha</taxon>
        <taxon>Phthiraptera</taxon>
        <taxon>Anoplura</taxon>
        <taxon>Polyplacidae</taxon>
        <taxon>Polyplax</taxon>
    </lineage>
</organism>
<sequence length="78" mass="9003">MSEEGIRRASTVLKLRDGSSGQRRRRGKTKTLQTQRGKIQGKTGLKDTQKRDKKEMKMNEKKGKMILKGKNKKKKDKT</sequence>
<evidence type="ECO:0000256" key="1">
    <source>
        <dbReference type="SAM" id="MobiDB-lite"/>
    </source>
</evidence>
<protein>
    <submittedName>
        <fullName evidence="2">Uncharacterized protein</fullName>
    </submittedName>
</protein>
<comment type="caution">
    <text evidence="2">The sequence shown here is derived from an EMBL/GenBank/DDBJ whole genome shotgun (WGS) entry which is preliminary data.</text>
</comment>
<accession>A0AAN8PNR5</accession>
<name>A0AAN8PNR5_POLSC</name>
<proteinExistence type="predicted"/>
<feature type="region of interest" description="Disordered" evidence="1">
    <location>
        <begin position="1"/>
        <end position="78"/>
    </location>
</feature>
<dbReference type="Proteomes" id="UP001372834">
    <property type="component" value="Unassembled WGS sequence"/>
</dbReference>
<feature type="compositionally biased region" description="Basic and acidic residues" evidence="1">
    <location>
        <begin position="44"/>
        <end position="63"/>
    </location>
</feature>